<dbReference type="FunFam" id="2.160.20.10:FF:000001">
    <property type="entry name" value="Pectinesterase"/>
    <property type="match status" value="1"/>
</dbReference>
<comment type="similarity">
    <text evidence="4">In the C-terminal section; belongs to the pectinesterase family.</text>
</comment>
<feature type="transmembrane region" description="Helical" evidence="15">
    <location>
        <begin position="20"/>
        <end position="41"/>
    </location>
</feature>
<evidence type="ECO:0000256" key="2">
    <source>
        <dbReference type="ARBA" id="ARBA00005184"/>
    </source>
</evidence>
<dbReference type="GO" id="GO:0030599">
    <property type="term" value="F:pectinesterase activity"/>
    <property type="evidence" value="ECO:0000318"/>
    <property type="project" value="GO_Central"/>
</dbReference>
<evidence type="ECO:0000256" key="3">
    <source>
        <dbReference type="ARBA" id="ARBA00006027"/>
    </source>
</evidence>
<protein>
    <recommendedName>
        <fullName evidence="5 14">Pectinesterase</fullName>
        <ecNumber evidence="5 14">3.1.1.11</ecNumber>
    </recommendedName>
</protein>
<organism evidence="17 18">
    <name type="scientific">Ricinus communis</name>
    <name type="common">Castor bean</name>
    <dbReference type="NCBI Taxonomy" id="3988"/>
    <lineage>
        <taxon>Eukaryota</taxon>
        <taxon>Viridiplantae</taxon>
        <taxon>Streptophyta</taxon>
        <taxon>Embryophyta</taxon>
        <taxon>Tracheophyta</taxon>
        <taxon>Spermatophyta</taxon>
        <taxon>Magnoliopsida</taxon>
        <taxon>eudicotyledons</taxon>
        <taxon>Gunneridae</taxon>
        <taxon>Pentapetalae</taxon>
        <taxon>rosids</taxon>
        <taxon>fabids</taxon>
        <taxon>Malpighiales</taxon>
        <taxon>Euphorbiaceae</taxon>
        <taxon>Acalyphoideae</taxon>
        <taxon>Acalypheae</taxon>
        <taxon>Ricinus</taxon>
    </lineage>
</organism>
<dbReference type="InterPro" id="IPR035513">
    <property type="entry name" value="Invertase/methylesterase_inhib"/>
</dbReference>
<keyword evidence="15" id="KW-1133">Transmembrane helix</keyword>
<dbReference type="Pfam" id="PF01095">
    <property type="entry name" value="Pectinesterase"/>
    <property type="match status" value="1"/>
</dbReference>
<evidence type="ECO:0000256" key="13">
    <source>
        <dbReference type="PROSITE-ProRule" id="PRU10040"/>
    </source>
</evidence>
<keyword evidence="9" id="KW-1015">Disulfide bond</keyword>
<evidence type="ECO:0000259" key="16">
    <source>
        <dbReference type="SMART" id="SM00856"/>
    </source>
</evidence>
<dbReference type="GO" id="GO:0042545">
    <property type="term" value="P:cell wall modification"/>
    <property type="evidence" value="ECO:0007669"/>
    <property type="project" value="UniProtKB-UniRule"/>
</dbReference>
<dbReference type="FunFam" id="1.20.140.40:FF:000001">
    <property type="entry name" value="Pectinesterase"/>
    <property type="match status" value="1"/>
</dbReference>
<dbReference type="Pfam" id="PF04043">
    <property type="entry name" value="PMEI"/>
    <property type="match status" value="1"/>
</dbReference>
<dbReference type="OrthoDB" id="2019149at2759"/>
<dbReference type="PANTHER" id="PTHR31707">
    <property type="entry name" value="PECTINESTERASE"/>
    <property type="match status" value="1"/>
</dbReference>
<comment type="catalytic activity">
    <reaction evidence="11 14">
        <text>[(1-&gt;4)-alpha-D-galacturonosyl methyl ester](n) + n H2O = [(1-&gt;4)-alpha-D-galacturonosyl](n) + n methanol + n H(+)</text>
        <dbReference type="Rhea" id="RHEA:22380"/>
        <dbReference type="Rhea" id="RHEA-COMP:14570"/>
        <dbReference type="Rhea" id="RHEA-COMP:14573"/>
        <dbReference type="ChEBI" id="CHEBI:15377"/>
        <dbReference type="ChEBI" id="CHEBI:15378"/>
        <dbReference type="ChEBI" id="CHEBI:17790"/>
        <dbReference type="ChEBI" id="CHEBI:140522"/>
        <dbReference type="ChEBI" id="CHEBI:140523"/>
        <dbReference type="EC" id="3.1.1.11"/>
    </reaction>
</comment>
<evidence type="ECO:0000313" key="18">
    <source>
        <dbReference type="Proteomes" id="UP000008311"/>
    </source>
</evidence>
<keyword evidence="6" id="KW-0134">Cell wall</keyword>
<dbReference type="InterPro" id="IPR033131">
    <property type="entry name" value="Pectinesterase_Asp_AS"/>
</dbReference>
<evidence type="ECO:0000256" key="10">
    <source>
        <dbReference type="ARBA" id="ARBA00023180"/>
    </source>
</evidence>
<dbReference type="SUPFAM" id="SSF51126">
    <property type="entry name" value="Pectin lyase-like"/>
    <property type="match status" value="1"/>
</dbReference>
<dbReference type="Gene3D" id="1.20.140.40">
    <property type="entry name" value="Invertase/pectin methylesterase inhibitor family protein"/>
    <property type="match status" value="1"/>
</dbReference>
<dbReference type="SUPFAM" id="SSF101148">
    <property type="entry name" value="Plant invertase/pectin methylesterase inhibitor"/>
    <property type="match status" value="1"/>
</dbReference>
<comment type="function">
    <text evidence="12">Acts in the modification of cell walls via demethylesterification of cell wall pectin.</text>
</comment>
<evidence type="ECO:0000256" key="12">
    <source>
        <dbReference type="ARBA" id="ARBA00057335"/>
    </source>
</evidence>
<feature type="active site" evidence="13">
    <location>
        <position position="415"/>
    </location>
</feature>
<evidence type="ECO:0000256" key="6">
    <source>
        <dbReference type="ARBA" id="ARBA00022512"/>
    </source>
</evidence>
<evidence type="ECO:0000256" key="4">
    <source>
        <dbReference type="ARBA" id="ARBA00007786"/>
    </source>
</evidence>
<dbReference type="eggNOG" id="ENOG502QPZF">
    <property type="taxonomic scope" value="Eukaryota"/>
</dbReference>
<keyword evidence="10" id="KW-0325">Glycoprotein</keyword>
<evidence type="ECO:0000256" key="14">
    <source>
        <dbReference type="RuleBase" id="RU000589"/>
    </source>
</evidence>
<reference evidence="18" key="1">
    <citation type="journal article" date="2010" name="Nat. Biotechnol.">
        <title>Draft genome sequence of the oilseed species Ricinus communis.</title>
        <authorList>
            <person name="Chan A.P."/>
            <person name="Crabtree J."/>
            <person name="Zhao Q."/>
            <person name="Lorenzi H."/>
            <person name="Orvis J."/>
            <person name="Puiu D."/>
            <person name="Melake-Berhan A."/>
            <person name="Jones K.M."/>
            <person name="Redman J."/>
            <person name="Chen G."/>
            <person name="Cahoon E.B."/>
            <person name="Gedil M."/>
            <person name="Stanke M."/>
            <person name="Haas B.J."/>
            <person name="Wortman J.R."/>
            <person name="Fraser-Liggett C.M."/>
            <person name="Ravel J."/>
            <person name="Rabinowicz P.D."/>
        </authorList>
    </citation>
    <scope>NUCLEOTIDE SEQUENCE [LARGE SCALE GENOMIC DNA]</scope>
    <source>
        <strain evidence="18">cv. Hale</strain>
    </source>
</reference>
<evidence type="ECO:0000256" key="11">
    <source>
        <dbReference type="ARBA" id="ARBA00047928"/>
    </source>
</evidence>
<dbReference type="PROSITE" id="PS00503">
    <property type="entry name" value="PECTINESTERASE_2"/>
    <property type="match status" value="1"/>
</dbReference>
<dbReference type="InterPro" id="IPR006501">
    <property type="entry name" value="Pectinesterase_inhib_dom"/>
</dbReference>
<evidence type="ECO:0000256" key="5">
    <source>
        <dbReference type="ARBA" id="ARBA00013229"/>
    </source>
</evidence>
<dbReference type="SMART" id="SM00856">
    <property type="entry name" value="PMEI"/>
    <property type="match status" value="1"/>
</dbReference>
<dbReference type="GO" id="GO:0045490">
    <property type="term" value="P:pectin catabolic process"/>
    <property type="evidence" value="ECO:0007669"/>
    <property type="project" value="UniProtKB-UniRule"/>
</dbReference>
<gene>
    <name evidence="17" type="ORF">RCOM_0682060</name>
</gene>
<keyword evidence="7 14" id="KW-0378">Hydrolase</keyword>
<dbReference type="AlphaFoldDB" id="B9RT91"/>
<keyword evidence="15" id="KW-0812">Transmembrane</keyword>
<sequence length="579" mass="62337">MAYGYDNGSVAEAAARKKKFAVIGVSSIILVAMVVAVAVGVNDGKEKGGESSPLSGSSGQLSTSTKSIQAICQPTDYKQTCEDSLNKAAGNTSDPHKLVQAGFQVAIDALKVAIENSTTLKEVAKDPMAKQALDNCKELMNTAISDLKTSFQQVGDFDISKLDEYVANLKIWLSATITYQQTCLDGFDNTTGPAGQKMKEILSTSSQLTSNGLAMVTGLSSILQDLDLSGLTGRKLLAQGNDNFPSWLSPAKRRLLAQTPATIKPNMVVAQDGSGQYKTINEAIKNIPKSGNSTFVLYIKEGVYKEVVTFSRSLTHIMLIGDGPTKTKITGDLSFAGGVQIYKTATVSVSGSHFMAKDIGFENSAGATGHQAIALKVQSDMSVFYNCQIDGYQNTLFSHTYRQFYRECTITGTIDFISGDAAAVFQNCKMVVRKPLENQRCTITAQGRNNTREPTGFVLQNCTITAEKDYLPVKLDSPSFLGRPWKPYSRTIVMQSSIDDIIDPKGWAPWMGTFGIDTCSLSEYGNRGPGATLTSRVTWKGIVKLSPQDAEAFTAGKFLEGDSWIAATGVPYTSGMMKV</sequence>
<evidence type="ECO:0000313" key="17">
    <source>
        <dbReference type="EMBL" id="EEF45574.1"/>
    </source>
</evidence>
<dbReference type="EC" id="3.1.1.11" evidence="5 14"/>
<dbReference type="NCBIfam" id="TIGR01614">
    <property type="entry name" value="PME_inhib"/>
    <property type="match status" value="1"/>
</dbReference>
<evidence type="ECO:0000256" key="15">
    <source>
        <dbReference type="SAM" id="Phobius"/>
    </source>
</evidence>
<comment type="pathway">
    <text evidence="2 14">Glycan metabolism; pectin degradation; 2-dehydro-3-deoxy-D-gluconate from pectin: step 1/5.</text>
</comment>
<dbReference type="InterPro" id="IPR000070">
    <property type="entry name" value="Pectinesterase_cat"/>
</dbReference>
<dbReference type="OMA" id="LCHSTEY"/>
<accession>B9RT91</accession>
<keyword evidence="8 14" id="KW-0063">Aspartyl esterase</keyword>
<evidence type="ECO:0000256" key="7">
    <source>
        <dbReference type="ARBA" id="ARBA00022801"/>
    </source>
</evidence>
<dbReference type="Proteomes" id="UP000008311">
    <property type="component" value="Unassembled WGS sequence"/>
</dbReference>
<evidence type="ECO:0000256" key="1">
    <source>
        <dbReference type="ARBA" id="ARBA00004191"/>
    </source>
</evidence>
<dbReference type="EMBL" id="EQ973812">
    <property type="protein sequence ID" value="EEF45574.1"/>
    <property type="molecule type" value="Genomic_DNA"/>
</dbReference>
<dbReference type="UniPathway" id="UPA00545">
    <property type="reaction ID" value="UER00823"/>
</dbReference>
<dbReference type="InterPro" id="IPR012334">
    <property type="entry name" value="Pectin_lyas_fold"/>
</dbReference>
<proteinExistence type="inferred from homology"/>
<keyword evidence="15" id="KW-0472">Membrane</keyword>
<dbReference type="InterPro" id="IPR011050">
    <property type="entry name" value="Pectin_lyase_fold/virulence"/>
</dbReference>
<name>B9RT91_RICCO</name>
<dbReference type="GO" id="GO:0046910">
    <property type="term" value="F:pectinesterase inhibitor activity"/>
    <property type="evidence" value="ECO:0000318"/>
    <property type="project" value="GO_Central"/>
</dbReference>
<dbReference type="CDD" id="cd15798">
    <property type="entry name" value="PMEI-like_3"/>
    <property type="match status" value="1"/>
</dbReference>
<dbReference type="Gene3D" id="2.160.20.10">
    <property type="entry name" value="Single-stranded right-handed beta-helix, Pectin lyase-like"/>
    <property type="match status" value="1"/>
</dbReference>
<keyword evidence="18" id="KW-1185">Reference proteome</keyword>
<dbReference type="STRING" id="3988.B9RT91"/>
<evidence type="ECO:0000256" key="9">
    <source>
        <dbReference type="ARBA" id="ARBA00023157"/>
    </source>
</evidence>
<dbReference type="InParanoid" id="B9RT91"/>
<evidence type="ECO:0000256" key="8">
    <source>
        <dbReference type="ARBA" id="ARBA00023085"/>
    </source>
</evidence>
<comment type="similarity">
    <text evidence="3">In the N-terminal section; belongs to the PMEI family.</text>
</comment>
<feature type="domain" description="Pectinesterase inhibitor" evidence="16">
    <location>
        <begin position="63"/>
        <end position="215"/>
    </location>
</feature>
<keyword evidence="6" id="KW-0964">Secreted</keyword>
<comment type="subcellular location">
    <subcellularLocation>
        <location evidence="1">Secreted</location>
        <location evidence="1">Cell wall</location>
    </subcellularLocation>
</comment>